<reference evidence="2 3" key="1">
    <citation type="journal article" date="2016" name="Nat. Commun.">
        <title>Thousands of microbial genomes shed light on interconnected biogeochemical processes in an aquifer system.</title>
        <authorList>
            <person name="Anantharaman K."/>
            <person name="Brown C.T."/>
            <person name="Hug L.A."/>
            <person name="Sharon I."/>
            <person name="Castelle C.J."/>
            <person name="Probst A.J."/>
            <person name="Thomas B.C."/>
            <person name="Singh A."/>
            <person name="Wilkins M.J."/>
            <person name="Karaoz U."/>
            <person name="Brodie E.L."/>
            <person name="Williams K.H."/>
            <person name="Hubbard S.S."/>
            <person name="Banfield J.F."/>
        </authorList>
    </citation>
    <scope>NUCLEOTIDE SEQUENCE [LARGE SCALE GENOMIC DNA]</scope>
</reference>
<feature type="transmembrane region" description="Helical" evidence="1">
    <location>
        <begin position="268"/>
        <end position="288"/>
    </location>
</feature>
<name>A0A1F5HMN9_9BACT</name>
<protein>
    <submittedName>
        <fullName evidence="2">Uncharacterized protein</fullName>
    </submittedName>
</protein>
<dbReference type="EMBL" id="MFBL01000009">
    <property type="protein sequence ID" value="OGE05418.1"/>
    <property type="molecule type" value="Genomic_DNA"/>
</dbReference>
<feature type="transmembrane region" description="Helical" evidence="1">
    <location>
        <begin position="70"/>
        <end position="88"/>
    </location>
</feature>
<feature type="transmembrane region" description="Helical" evidence="1">
    <location>
        <begin position="308"/>
        <end position="327"/>
    </location>
</feature>
<keyword evidence="1" id="KW-0472">Membrane</keyword>
<feature type="transmembrane region" description="Helical" evidence="1">
    <location>
        <begin position="15"/>
        <end position="37"/>
    </location>
</feature>
<proteinExistence type="predicted"/>
<organism evidence="2 3">
    <name type="scientific">Candidatus Curtissbacteria bacterium RIFCSPHIGHO2_12_FULL_41_17</name>
    <dbReference type="NCBI Taxonomy" id="1797722"/>
    <lineage>
        <taxon>Bacteria</taxon>
        <taxon>Candidatus Curtissiibacteriota</taxon>
    </lineage>
</organism>
<feature type="transmembrane region" description="Helical" evidence="1">
    <location>
        <begin position="218"/>
        <end position="236"/>
    </location>
</feature>
<accession>A0A1F5HMN9</accession>
<evidence type="ECO:0000313" key="3">
    <source>
        <dbReference type="Proteomes" id="UP000178369"/>
    </source>
</evidence>
<keyword evidence="1" id="KW-1133">Transmembrane helix</keyword>
<keyword evidence="1" id="KW-0812">Transmembrane</keyword>
<feature type="transmembrane region" description="Helical" evidence="1">
    <location>
        <begin position="160"/>
        <end position="181"/>
    </location>
</feature>
<feature type="transmembrane region" description="Helical" evidence="1">
    <location>
        <begin position="134"/>
        <end position="154"/>
    </location>
</feature>
<feature type="transmembrane region" description="Helical" evidence="1">
    <location>
        <begin position="94"/>
        <end position="113"/>
    </location>
</feature>
<gene>
    <name evidence="2" type="ORF">A3F45_03195</name>
</gene>
<evidence type="ECO:0000256" key="1">
    <source>
        <dbReference type="SAM" id="Phobius"/>
    </source>
</evidence>
<evidence type="ECO:0000313" key="2">
    <source>
        <dbReference type="EMBL" id="OGE05418.1"/>
    </source>
</evidence>
<feature type="transmembrane region" description="Helical" evidence="1">
    <location>
        <begin position="43"/>
        <end position="63"/>
    </location>
</feature>
<sequence>MLRLSNNIKMASREYLINVSLAILLAILAWAVFFVFFGASYAILASIIVLGIPHFFLAALADFARLSQKYILPFIIATGLTILIALFLKSLNPAVALALYFGYFLVHLFRDELMFEETVTKNNYREMTSSWPQVSDYSIVLTAPLIAILLGIQITGKPLLAIPQSAGILIFAFLGVLWIVLLFKKGIGNKLPIGVAGLLLLLGIVSFASGFQKDTIATQLRVIIVFYHFFAWYVFYTKRLLRKPKVVGNLHLNWRSILFSFSKSPRLFWAYVLVIQLITFGFFALYLFTPHKVWTQYFFGPEYWSVWVIWHITVSFVAKWPMPNFAFKLFWPAKVKSASFVT</sequence>
<comment type="caution">
    <text evidence="2">The sequence shown here is derived from an EMBL/GenBank/DDBJ whole genome shotgun (WGS) entry which is preliminary data.</text>
</comment>
<feature type="transmembrane region" description="Helical" evidence="1">
    <location>
        <begin position="193"/>
        <end position="212"/>
    </location>
</feature>
<dbReference type="Proteomes" id="UP000178369">
    <property type="component" value="Unassembled WGS sequence"/>
</dbReference>
<dbReference type="AlphaFoldDB" id="A0A1F5HMN9"/>